<keyword evidence="4 7" id="KW-1133">Transmembrane helix</keyword>
<dbReference type="SUPFAM" id="SSF55874">
    <property type="entry name" value="ATPase domain of HSP90 chaperone/DNA topoisomerase II/histidine kinase"/>
    <property type="match status" value="1"/>
</dbReference>
<feature type="domain" description="Cache" evidence="8">
    <location>
        <begin position="38"/>
        <end position="205"/>
    </location>
</feature>
<name>A0A412PFF0_9FIRM</name>
<comment type="subcellular location">
    <subcellularLocation>
        <location evidence="1">Cell membrane</location>
        <topology evidence="1">Multi-pass membrane protein</topology>
    </subcellularLocation>
</comment>
<evidence type="ECO:0000256" key="2">
    <source>
        <dbReference type="ARBA" id="ARBA00022475"/>
    </source>
</evidence>
<protein>
    <submittedName>
        <fullName evidence="10">Sensor histidine kinase</fullName>
    </submittedName>
</protein>
<dbReference type="EMBL" id="QRWX01000002">
    <property type="protein sequence ID" value="RGT56362.1"/>
    <property type="molecule type" value="Genomic_DNA"/>
</dbReference>
<dbReference type="AlphaFoldDB" id="A0A412PFF0"/>
<dbReference type="Pfam" id="PF02743">
    <property type="entry name" value="dCache_1"/>
    <property type="match status" value="1"/>
</dbReference>
<dbReference type="InterPro" id="IPR033479">
    <property type="entry name" value="dCache_1"/>
</dbReference>
<dbReference type="PANTHER" id="PTHR34220">
    <property type="entry name" value="SENSOR HISTIDINE KINASE YPDA"/>
    <property type="match status" value="1"/>
</dbReference>
<evidence type="ECO:0000256" key="6">
    <source>
        <dbReference type="SAM" id="Coils"/>
    </source>
</evidence>
<keyword evidence="10" id="KW-0808">Transferase</keyword>
<evidence type="ECO:0000313" key="10">
    <source>
        <dbReference type="EMBL" id="RGT56362.1"/>
    </source>
</evidence>
<keyword evidence="6" id="KW-0175">Coiled coil</keyword>
<feature type="transmembrane region" description="Helical" evidence="7">
    <location>
        <begin position="12"/>
        <end position="31"/>
    </location>
</feature>
<gene>
    <name evidence="10" type="ORF">DWX20_06030</name>
</gene>
<organism evidence="10 11">
    <name type="scientific">Solobacterium moorei</name>
    <dbReference type="NCBI Taxonomy" id="102148"/>
    <lineage>
        <taxon>Bacteria</taxon>
        <taxon>Bacillati</taxon>
        <taxon>Bacillota</taxon>
        <taxon>Erysipelotrichia</taxon>
        <taxon>Erysipelotrichales</taxon>
        <taxon>Erysipelotrichaceae</taxon>
        <taxon>Solobacterium</taxon>
    </lineage>
</organism>
<dbReference type="Gene3D" id="3.30.565.10">
    <property type="entry name" value="Histidine kinase-like ATPase, C-terminal domain"/>
    <property type="match status" value="1"/>
</dbReference>
<evidence type="ECO:0000256" key="7">
    <source>
        <dbReference type="SAM" id="Phobius"/>
    </source>
</evidence>
<evidence type="ECO:0000259" key="8">
    <source>
        <dbReference type="Pfam" id="PF02743"/>
    </source>
</evidence>
<dbReference type="PANTHER" id="PTHR34220:SF7">
    <property type="entry name" value="SENSOR HISTIDINE KINASE YPDA"/>
    <property type="match status" value="1"/>
</dbReference>
<keyword evidence="5 7" id="KW-0472">Membrane</keyword>
<dbReference type="Gene3D" id="3.30.450.20">
    <property type="entry name" value="PAS domain"/>
    <property type="match status" value="2"/>
</dbReference>
<dbReference type="Pfam" id="PF06580">
    <property type="entry name" value="His_kinase"/>
    <property type="match status" value="1"/>
</dbReference>
<proteinExistence type="predicted"/>
<dbReference type="InterPro" id="IPR036890">
    <property type="entry name" value="HATPase_C_sf"/>
</dbReference>
<dbReference type="CDD" id="cd12914">
    <property type="entry name" value="PDC1_DGC_like"/>
    <property type="match status" value="1"/>
</dbReference>
<dbReference type="InterPro" id="IPR050640">
    <property type="entry name" value="Bact_2-comp_sensor_kinase"/>
</dbReference>
<dbReference type="Proteomes" id="UP000284731">
    <property type="component" value="Unassembled WGS sequence"/>
</dbReference>
<comment type="caution">
    <text evidence="10">The sequence shown here is derived from an EMBL/GenBank/DDBJ whole genome shotgun (WGS) entry which is preliminary data.</text>
</comment>
<feature type="domain" description="Signal transduction histidine kinase internal region" evidence="9">
    <location>
        <begin position="335"/>
        <end position="409"/>
    </location>
</feature>
<sequence length="537" mass="62307">MKKFYDLIIQKFILILICSILCISAISIFTIHQRILPKINQLAKNHINTQVSDINLWFQFNREIIRQFATRFTDEELTEENHEKILHLLTQYKNDSNIQYESLGYITLSGNKYLTDLSEFNVSDRSYFKELQDSQKDVVISDVIASKSNEEQIVLIVSKVYDKDKNVKGYISAALKTEYISNLITNIAKDFHVYITNPNGNVVLGDTKVVADGTRYEKNLISNPNWTYVLEIPRSYYMNTILETIALITIVTVLIILITLLLVQKIVTEFVSPLQRLETVMSKAKDGLLEKSNETTNIKEFYTLNSSYNTMIDEIHQLLEEVKEKEHQRNEADNRAMYAQIKPHFLYNTLETIQAMAFDHDDEDVEQAIHDLAVFFRIGLSDNRQIITLEEEIMHVKSYLNIQKLRYHDILNDEWNIDNSLLKRPFLKFTLQPLVENAIYHGVKLLNKSSTVHIRVYAEDDAIAIDVCNAYHEIDQEHICQINEALKKADIPDNNLGYGLFNVNARIKHQYGNEYGVILSAENHIFKSYMTQPGEMK</sequence>
<dbReference type="InterPro" id="IPR029151">
    <property type="entry name" value="Sensor-like_sf"/>
</dbReference>
<dbReference type="Gene3D" id="6.10.340.10">
    <property type="match status" value="1"/>
</dbReference>
<dbReference type="GO" id="GO:0005886">
    <property type="term" value="C:plasma membrane"/>
    <property type="evidence" value="ECO:0007669"/>
    <property type="project" value="UniProtKB-SubCell"/>
</dbReference>
<evidence type="ECO:0000259" key="9">
    <source>
        <dbReference type="Pfam" id="PF06580"/>
    </source>
</evidence>
<dbReference type="RefSeq" id="WP_118764851.1">
    <property type="nucleotide sequence ID" value="NZ_CABJCF010000002.1"/>
</dbReference>
<keyword evidence="3 7" id="KW-0812">Transmembrane</keyword>
<feature type="transmembrane region" description="Helical" evidence="7">
    <location>
        <begin position="241"/>
        <end position="263"/>
    </location>
</feature>
<dbReference type="GO" id="GO:0000155">
    <property type="term" value="F:phosphorelay sensor kinase activity"/>
    <property type="evidence" value="ECO:0007669"/>
    <property type="project" value="InterPro"/>
</dbReference>
<keyword evidence="10" id="KW-0418">Kinase</keyword>
<evidence type="ECO:0000256" key="5">
    <source>
        <dbReference type="ARBA" id="ARBA00023136"/>
    </source>
</evidence>
<keyword evidence="2" id="KW-1003">Cell membrane</keyword>
<evidence type="ECO:0000313" key="11">
    <source>
        <dbReference type="Proteomes" id="UP000284731"/>
    </source>
</evidence>
<reference evidence="10 11" key="1">
    <citation type="submission" date="2018-08" db="EMBL/GenBank/DDBJ databases">
        <title>A genome reference for cultivated species of the human gut microbiota.</title>
        <authorList>
            <person name="Zou Y."/>
            <person name="Xue W."/>
            <person name="Luo G."/>
        </authorList>
    </citation>
    <scope>NUCLEOTIDE SEQUENCE [LARGE SCALE GENOMIC DNA]</scope>
    <source>
        <strain evidence="10 11">AF18-46</strain>
    </source>
</reference>
<dbReference type="SUPFAM" id="SSF103190">
    <property type="entry name" value="Sensory domain-like"/>
    <property type="match status" value="1"/>
</dbReference>
<evidence type="ECO:0000256" key="1">
    <source>
        <dbReference type="ARBA" id="ARBA00004651"/>
    </source>
</evidence>
<evidence type="ECO:0000256" key="4">
    <source>
        <dbReference type="ARBA" id="ARBA00022989"/>
    </source>
</evidence>
<accession>A0A412PFF0</accession>
<feature type="coiled-coil region" evidence="6">
    <location>
        <begin position="308"/>
        <end position="335"/>
    </location>
</feature>
<evidence type="ECO:0000256" key="3">
    <source>
        <dbReference type="ARBA" id="ARBA00022692"/>
    </source>
</evidence>
<dbReference type="InterPro" id="IPR010559">
    <property type="entry name" value="Sig_transdc_His_kin_internal"/>
</dbReference>